<keyword evidence="2" id="KW-1185">Reference proteome</keyword>
<dbReference type="EMBL" id="BSXG01000101">
    <property type="protein sequence ID" value="GME42002.1"/>
    <property type="molecule type" value="Genomic_DNA"/>
</dbReference>
<proteinExistence type="predicted"/>
<name>A0ACB5SHX2_9PEZI</name>
<reference evidence="1" key="1">
    <citation type="submission" date="2024-09" db="EMBL/GenBank/DDBJ databases">
        <title>Draft Genome Sequences of Neofusicoccum parvum.</title>
        <authorList>
            <person name="Ashida A."/>
            <person name="Camagna M."/>
            <person name="Tanaka A."/>
            <person name="Takemoto D."/>
        </authorList>
    </citation>
    <scope>NUCLEOTIDE SEQUENCE</scope>
    <source>
        <strain evidence="1">PPO83</strain>
    </source>
</reference>
<dbReference type="Proteomes" id="UP001165186">
    <property type="component" value="Unassembled WGS sequence"/>
</dbReference>
<evidence type="ECO:0000313" key="2">
    <source>
        <dbReference type="Proteomes" id="UP001165186"/>
    </source>
</evidence>
<comment type="caution">
    <text evidence="1">The sequence shown here is derived from an EMBL/GenBank/DDBJ whole genome shotgun (WGS) entry which is preliminary data.</text>
</comment>
<gene>
    <name evidence="1" type="primary">g9115</name>
    <name evidence="1" type="ORF">NpPPO83_00009115</name>
</gene>
<protein>
    <submittedName>
        <fullName evidence="1">C2H2 type zinc finger domain-containing protein</fullName>
    </submittedName>
</protein>
<evidence type="ECO:0000313" key="1">
    <source>
        <dbReference type="EMBL" id="GME42002.1"/>
    </source>
</evidence>
<organism evidence="1 2">
    <name type="scientific">Neofusicoccum parvum</name>
    <dbReference type="NCBI Taxonomy" id="310453"/>
    <lineage>
        <taxon>Eukaryota</taxon>
        <taxon>Fungi</taxon>
        <taxon>Dikarya</taxon>
        <taxon>Ascomycota</taxon>
        <taxon>Pezizomycotina</taxon>
        <taxon>Dothideomycetes</taxon>
        <taxon>Dothideomycetes incertae sedis</taxon>
        <taxon>Botryosphaeriales</taxon>
        <taxon>Botryosphaeriaceae</taxon>
        <taxon>Neofusicoccum</taxon>
    </lineage>
</organism>
<accession>A0ACB5SHX2</accession>
<sequence length="207" mass="22335">MPPVSLHTESARQAALNFFCDLCNKGYQRHNDYEAHISSYDHQHKKESNPLTTPTGRLKDMRVMSKDPEAAAKARKDERARDKEAGLVKLDLTSAAVKPSGGGGFKKGGFKSAFGDAKKEGDAAPAAPAAPAAKGGFKKAFGAPVETEKEKEKPKGEEKAVEAGDLEDQEEIDEDEDLGPEPPLPTGCRDPGCQCHNNFIPQTLFVE</sequence>